<gene>
    <name evidence="2" type="ORF">BSOLF_2302</name>
</gene>
<sequence length="220" mass="24453">MRYMQFAGFSGSGKTTLIARVLAVLKNRGARTVVLKHHGHVDAPKPHLPLSVSSKNAVQSSAFSSPALLRPDALPDSFIFLEHGATTVLLVSGETCYTYRAGRVSDATQTRGDPARYPDCLKTLDVCRYDWLLIEGFKAIPWPKFVLVRDLTDLQVVEDWPNVKAVLFPDTLTLEEAARKMNGRRAKMLPFLLRDDLSRIIPTMMQTGGIYLDPTCLGHI</sequence>
<evidence type="ECO:0000313" key="3">
    <source>
        <dbReference type="Proteomes" id="UP000244338"/>
    </source>
</evidence>
<dbReference type="Proteomes" id="UP000244338">
    <property type="component" value="Unassembled WGS sequence"/>
</dbReference>
<proteinExistence type="predicted"/>
<dbReference type="Pfam" id="PF03205">
    <property type="entry name" value="MobB"/>
    <property type="match status" value="1"/>
</dbReference>
<dbReference type="GO" id="GO:0006777">
    <property type="term" value="P:Mo-molybdopterin cofactor biosynthetic process"/>
    <property type="evidence" value="ECO:0007669"/>
    <property type="project" value="InterPro"/>
</dbReference>
<accession>A0A2R6Y308</accession>
<dbReference type="InterPro" id="IPR027417">
    <property type="entry name" value="P-loop_NTPase"/>
</dbReference>
<protein>
    <recommendedName>
        <fullName evidence="1">Molybdopterin-guanine dinucleotide biosynthesis protein B (MobB) domain-containing protein</fullName>
    </recommendedName>
</protein>
<dbReference type="Gene3D" id="3.40.50.300">
    <property type="entry name" value="P-loop containing nucleotide triphosphate hydrolases"/>
    <property type="match status" value="1"/>
</dbReference>
<feature type="domain" description="Molybdopterin-guanine dinucleotide biosynthesis protein B (MobB)" evidence="1">
    <location>
        <begin position="4"/>
        <end position="40"/>
    </location>
</feature>
<dbReference type="InterPro" id="IPR004435">
    <property type="entry name" value="MobB_dom"/>
</dbReference>
<dbReference type="SUPFAM" id="SSF52540">
    <property type="entry name" value="P-loop containing nucleoside triphosphate hydrolases"/>
    <property type="match status" value="1"/>
</dbReference>
<dbReference type="PANTHER" id="PTHR40072">
    <property type="entry name" value="MOLYBDOPTERIN-GUANINE DINUCLEOTIDE BIOSYNTHESIS ADAPTER PROTEIN-RELATED"/>
    <property type="match status" value="1"/>
</dbReference>
<name>A0A2R6Y308_9BACL</name>
<comment type="caution">
    <text evidence="2">The sequence shown here is derived from an EMBL/GenBank/DDBJ whole genome shotgun (WGS) entry which is preliminary data.</text>
</comment>
<dbReference type="PANTHER" id="PTHR40072:SF1">
    <property type="entry name" value="MOLYBDOPTERIN-GUANINE DINUCLEOTIDE BIOSYNTHESIS ADAPTER PROTEIN"/>
    <property type="match status" value="1"/>
</dbReference>
<dbReference type="EMBL" id="PEBX01000014">
    <property type="protein sequence ID" value="PTQ57032.1"/>
    <property type="molecule type" value="Genomic_DNA"/>
</dbReference>
<evidence type="ECO:0000259" key="1">
    <source>
        <dbReference type="Pfam" id="PF03205"/>
    </source>
</evidence>
<evidence type="ECO:0000313" key="2">
    <source>
        <dbReference type="EMBL" id="PTQ57032.1"/>
    </source>
</evidence>
<dbReference type="InterPro" id="IPR052539">
    <property type="entry name" value="MGD_biosynthesis_adapter"/>
</dbReference>
<dbReference type="GO" id="GO:0005525">
    <property type="term" value="F:GTP binding"/>
    <property type="evidence" value="ECO:0007669"/>
    <property type="project" value="InterPro"/>
</dbReference>
<reference evidence="3" key="1">
    <citation type="journal article" date="2018" name="Sci. Rep.">
        <title>Lignite coal burning seam in the remote Altai Mountains harbors a hydrogen-driven thermophilic microbial community.</title>
        <authorList>
            <person name="Kadnikov V.V."/>
            <person name="Mardanov A.V."/>
            <person name="Ivasenko D.A."/>
            <person name="Antsiferov D.V."/>
            <person name="Beletsky A.V."/>
            <person name="Karnachuk O.V."/>
            <person name="Ravin N.V."/>
        </authorList>
    </citation>
    <scope>NUCLEOTIDE SEQUENCE [LARGE SCALE GENOMIC DNA]</scope>
</reference>
<dbReference type="AlphaFoldDB" id="A0A2R6Y308"/>
<organism evidence="2 3">
    <name type="scientific">Candidatus Carbonibacillus altaicus</name>
    <dbReference type="NCBI Taxonomy" id="2163959"/>
    <lineage>
        <taxon>Bacteria</taxon>
        <taxon>Bacillati</taxon>
        <taxon>Bacillota</taxon>
        <taxon>Bacilli</taxon>
        <taxon>Bacillales</taxon>
        <taxon>Candidatus Carbonibacillus</taxon>
    </lineage>
</organism>